<evidence type="ECO:0000259" key="8">
    <source>
        <dbReference type="Pfam" id="PF02308"/>
    </source>
</evidence>
<keyword evidence="5 7" id="KW-1133">Transmembrane helix</keyword>
<comment type="similarity">
    <text evidence="2 7">Belongs to the MgtC/SapB family.</text>
</comment>
<dbReference type="InterPro" id="IPR049177">
    <property type="entry name" value="MgtC_SapB_SrpB_YhiD_N"/>
</dbReference>
<sequence>MGSGLSLWDRYWSPPVLEANLLVFASLLGALVLGLLVGYERSYHSRAAGMRTYGIVCMASAALTAFVGYPGFWWGQADAGAVAAADPTRVIQGIVTGIGFLGAGVIMRDGFTISGLTTAASIWATSAIGVLVGVGLYAAAILLAGLTAGLMMWGGRIEARLPALSALAVTVTFVDGQEPGGDDLREALAEWGFRLADGSLQIHTGRGESRWHFVMVAHRVGTDVSLPDVTRRLRALSGVQAVELAHARN</sequence>
<accession>A0A554XMN9</accession>
<feature type="transmembrane region" description="Helical" evidence="7">
    <location>
        <begin position="89"/>
        <end position="107"/>
    </location>
</feature>
<comment type="subcellular location">
    <subcellularLocation>
        <location evidence="7">Cell inner membrane</location>
        <topology evidence="7">Multi-pass membrane protein</topology>
    </subcellularLocation>
    <subcellularLocation>
        <location evidence="1">Cell membrane</location>
        <topology evidence="1">Multi-pass membrane protein</topology>
    </subcellularLocation>
</comment>
<feature type="transmembrane region" description="Helical" evidence="7">
    <location>
        <begin position="128"/>
        <end position="153"/>
    </location>
</feature>
<reference evidence="9 10" key="1">
    <citation type="submission" date="2019-07" db="EMBL/GenBank/DDBJ databases">
        <title>Tepidimonas fonticaldi AT-A2 draft genome.</title>
        <authorList>
            <person name="Da Costa M.S."/>
            <person name="Froufe H.J.C."/>
            <person name="Egas C."/>
            <person name="Albuquerque L."/>
        </authorList>
    </citation>
    <scope>NUCLEOTIDE SEQUENCE [LARGE SCALE GENOMIC DNA]</scope>
    <source>
        <strain evidence="9 10">AT-A2</strain>
    </source>
</reference>
<comment type="caution">
    <text evidence="9">The sequence shown here is derived from an EMBL/GenBank/DDBJ whole genome shotgun (WGS) entry which is preliminary data.</text>
</comment>
<dbReference type="PRINTS" id="PR01837">
    <property type="entry name" value="MGTCSAPBPROT"/>
</dbReference>
<feature type="domain" description="MgtC/SapB/SrpB/YhiD N-terminal" evidence="8">
    <location>
        <begin position="27"/>
        <end position="158"/>
    </location>
</feature>
<keyword evidence="6 7" id="KW-0472">Membrane</keyword>
<dbReference type="GO" id="GO:0005886">
    <property type="term" value="C:plasma membrane"/>
    <property type="evidence" value="ECO:0007669"/>
    <property type="project" value="UniProtKB-SubCell"/>
</dbReference>
<evidence type="ECO:0000313" key="10">
    <source>
        <dbReference type="Proteomes" id="UP000316388"/>
    </source>
</evidence>
<dbReference type="AlphaFoldDB" id="A0A554XMN9"/>
<dbReference type="RefSeq" id="WP_143968873.1">
    <property type="nucleotide sequence ID" value="NZ_VJOO01000010.1"/>
</dbReference>
<keyword evidence="3" id="KW-1003">Cell membrane</keyword>
<dbReference type="Pfam" id="PF02308">
    <property type="entry name" value="MgtC"/>
    <property type="match status" value="1"/>
</dbReference>
<proteinExistence type="inferred from homology"/>
<name>A0A554XMN9_9BURK</name>
<evidence type="ECO:0000256" key="1">
    <source>
        <dbReference type="ARBA" id="ARBA00004651"/>
    </source>
</evidence>
<dbReference type="Proteomes" id="UP000316388">
    <property type="component" value="Unassembled WGS sequence"/>
</dbReference>
<evidence type="ECO:0000256" key="2">
    <source>
        <dbReference type="ARBA" id="ARBA00009298"/>
    </source>
</evidence>
<feature type="transmembrane region" description="Helical" evidence="7">
    <location>
        <begin position="20"/>
        <end position="39"/>
    </location>
</feature>
<organism evidence="9 10">
    <name type="scientific">Tepidimonas fonticaldi</name>
    <dbReference type="NCBI Taxonomy" id="1101373"/>
    <lineage>
        <taxon>Bacteria</taxon>
        <taxon>Pseudomonadati</taxon>
        <taxon>Pseudomonadota</taxon>
        <taxon>Betaproteobacteria</taxon>
        <taxon>Burkholderiales</taxon>
        <taxon>Tepidimonas</taxon>
    </lineage>
</organism>
<evidence type="ECO:0000256" key="6">
    <source>
        <dbReference type="ARBA" id="ARBA00023136"/>
    </source>
</evidence>
<dbReference type="PANTHER" id="PTHR33778:SF1">
    <property type="entry name" value="MAGNESIUM TRANSPORTER YHID-RELATED"/>
    <property type="match status" value="1"/>
</dbReference>
<protein>
    <recommendedName>
        <fullName evidence="7">Protein MgtC</fullName>
    </recommendedName>
</protein>
<evidence type="ECO:0000256" key="3">
    <source>
        <dbReference type="ARBA" id="ARBA00022475"/>
    </source>
</evidence>
<evidence type="ECO:0000313" key="9">
    <source>
        <dbReference type="EMBL" id="TSE37088.1"/>
    </source>
</evidence>
<dbReference type="EMBL" id="VJOO01000010">
    <property type="protein sequence ID" value="TSE37088.1"/>
    <property type="molecule type" value="Genomic_DNA"/>
</dbReference>
<dbReference type="InterPro" id="IPR003416">
    <property type="entry name" value="MgtC/SapB/SrpB/YhiD_fam"/>
</dbReference>
<evidence type="ECO:0000256" key="5">
    <source>
        <dbReference type="ARBA" id="ARBA00022989"/>
    </source>
</evidence>
<evidence type="ECO:0000256" key="4">
    <source>
        <dbReference type="ARBA" id="ARBA00022692"/>
    </source>
</evidence>
<keyword evidence="4 7" id="KW-0812">Transmembrane</keyword>
<gene>
    <name evidence="9" type="ORF">Tfont_01328</name>
</gene>
<keyword evidence="7" id="KW-0997">Cell inner membrane</keyword>
<dbReference type="PANTHER" id="PTHR33778">
    <property type="entry name" value="PROTEIN MGTC"/>
    <property type="match status" value="1"/>
</dbReference>
<evidence type="ECO:0000256" key="7">
    <source>
        <dbReference type="RuleBase" id="RU365041"/>
    </source>
</evidence>
<feature type="transmembrane region" description="Helical" evidence="7">
    <location>
        <begin position="51"/>
        <end position="69"/>
    </location>
</feature>